<evidence type="ECO:0000313" key="2">
    <source>
        <dbReference type="Proteomes" id="UP000024635"/>
    </source>
</evidence>
<sequence length="167" mass="19475">MGDFNAKLGRGKSTEKFIGRYGIKQRNERGEKMATMVESNGYYVGNSWFRKKPSRRWTWISPNSKTKNEVDYIMVNKESLFWNVEIVPMFNTGSDHRLLLARIHIRGLKTEKTRRSNHRTKSSTRAVDGRLLEESLRCATFQDTDDIDADYLCFINTLKSLIERAET</sequence>
<accession>A0A016UYH1</accession>
<dbReference type="OrthoDB" id="5849469at2759"/>
<dbReference type="InterPro" id="IPR036691">
    <property type="entry name" value="Endo/exonu/phosph_ase_sf"/>
</dbReference>
<dbReference type="SUPFAM" id="SSF56219">
    <property type="entry name" value="DNase I-like"/>
    <property type="match status" value="1"/>
</dbReference>
<dbReference type="Gene3D" id="3.60.10.10">
    <property type="entry name" value="Endonuclease/exonuclease/phosphatase"/>
    <property type="match status" value="1"/>
</dbReference>
<organism evidence="1 2">
    <name type="scientific">Ancylostoma ceylanicum</name>
    <dbReference type="NCBI Taxonomy" id="53326"/>
    <lineage>
        <taxon>Eukaryota</taxon>
        <taxon>Metazoa</taxon>
        <taxon>Ecdysozoa</taxon>
        <taxon>Nematoda</taxon>
        <taxon>Chromadorea</taxon>
        <taxon>Rhabditida</taxon>
        <taxon>Rhabditina</taxon>
        <taxon>Rhabditomorpha</taxon>
        <taxon>Strongyloidea</taxon>
        <taxon>Ancylostomatidae</taxon>
        <taxon>Ancylostomatinae</taxon>
        <taxon>Ancylostoma</taxon>
    </lineage>
</organism>
<keyword evidence="2" id="KW-1185">Reference proteome</keyword>
<proteinExistence type="predicted"/>
<name>A0A016UYH1_9BILA</name>
<comment type="caution">
    <text evidence="1">The sequence shown here is derived from an EMBL/GenBank/DDBJ whole genome shotgun (WGS) entry which is preliminary data.</text>
</comment>
<reference evidence="2" key="1">
    <citation type="journal article" date="2015" name="Nat. Genet.">
        <title>The genome and transcriptome of the zoonotic hookworm Ancylostoma ceylanicum identify infection-specific gene families.</title>
        <authorList>
            <person name="Schwarz E.M."/>
            <person name="Hu Y."/>
            <person name="Antoshechkin I."/>
            <person name="Miller M.M."/>
            <person name="Sternberg P.W."/>
            <person name="Aroian R.V."/>
        </authorList>
    </citation>
    <scope>NUCLEOTIDE SEQUENCE</scope>
    <source>
        <strain evidence="2">HY135</strain>
    </source>
</reference>
<evidence type="ECO:0000313" key="1">
    <source>
        <dbReference type="EMBL" id="EYC20230.1"/>
    </source>
</evidence>
<dbReference type="AlphaFoldDB" id="A0A016UYH1"/>
<protein>
    <recommendedName>
        <fullName evidence="3">Endonuclease/exonuclease/phosphatase domain-containing protein</fullName>
    </recommendedName>
</protein>
<dbReference type="STRING" id="53326.A0A016UYH1"/>
<gene>
    <name evidence="1" type="primary">Acey_s0022.g521</name>
    <name evidence="1" type="ORF">Y032_0022g521</name>
</gene>
<dbReference type="Proteomes" id="UP000024635">
    <property type="component" value="Unassembled WGS sequence"/>
</dbReference>
<dbReference type="EMBL" id="JARK01001358">
    <property type="protein sequence ID" value="EYC20230.1"/>
    <property type="molecule type" value="Genomic_DNA"/>
</dbReference>
<evidence type="ECO:0008006" key="3">
    <source>
        <dbReference type="Google" id="ProtNLM"/>
    </source>
</evidence>